<dbReference type="Proteomes" id="UP001295469">
    <property type="component" value="Chromosome A03"/>
</dbReference>
<organism evidence="2">
    <name type="scientific">Brassica napus</name>
    <name type="common">Rape</name>
    <dbReference type="NCBI Taxonomy" id="3708"/>
    <lineage>
        <taxon>Eukaryota</taxon>
        <taxon>Viridiplantae</taxon>
        <taxon>Streptophyta</taxon>
        <taxon>Embryophyta</taxon>
        <taxon>Tracheophyta</taxon>
        <taxon>Spermatophyta</taxon>
        <taxon>Magnoliopsida</taxon>
        <taxon>eudicotyledons</taxon>
        <taxon>Gunneridae</taxon>
        <taxon>Pentapetalae</taxon>
        <taxon>rosids</taxon>
        <taxon>malvids</taxon>
        <taxon>Brassicales</taxon>
        <taxon>Brassicaceae</taxon>
        <taxon>Brassiceae</taxon>
        <taxon>Brassica</taxon>
    </lineage>
</organism>
<gene>
    <name evidence="2" type="ORF">DARMORV10_A03P48410.1</name>
</gene>
<feature type="transmembrane region" description="Helical" evidence="1">
    <location>
        <begin position="21"/>
        <end position="37"/>
    </location>
</feature>
<reference evidence="2" key="1">
    <citation type="submission" date="2021-01" db="EMBL/GenBank/DDBJ databases">
        <authorList>
            <consortium name="Genoscope - CEA"/>
            <person name="William W."/>
        </authorList>
    </citation>
    <scope>NUCLEOTIDE SEQUENCE</scope>
</reference>
<keyword evidence="1" id="KW-0472">Membrane</keyword>
<accession>A0A816W994</accession>
<name>A0A816W994_BRANA</name>
<dbReference type="AlphaFoldDB" id="A0A816W994"/>
<protein>
    <submittedName>
        <fullName evidence="2">(rape) hypothetical protein</fullName>
    </submittedName>
</protein>
<evidence type="ECO:0000313" key="2">
    <source>
        <dbReference type="EMBL" id="CAF2129759.1"/>
    </source>
</evidence>
<evidence type="ECO:0000256" key="1">
    <source>
        <dbReference type="SAM" id="Phobius"/>
    </source>
</evidence>
<feature type="non-terminal residue" evidence="2">
    <location>
        <position position="89"/>
    </location>
</feature>
<sequence>MQRLCRWEASPSKLRGSLFQPLVLFFTLIFLFIPLVLSLKFLISILCLFLLNYSFMICLLLFILDFFELTNNTSLLEPFCIINCMFTSF</sequence>
<keyword evidence="1" id="KW-1133">Transmembrane helix</keyword>
<proteinExistence type="predicted"/>
<keyword evidence="1" id="KW-0812">Transmembrane</keyword>
<feature type="transmembrane region" description="Helical" evidence="1">
    <location>
        <begin position="43"/>
        <end position="64"/>
    </location>
</feature>
<dbReference type="EMBL" id="HG994357">
    <property type="protein sequence ID" value="CAF2129759.1"/>
    <property type="molecule type" value="Genomic_DNA"/>
</dbReference>